<feature type="region of interest" description="Disordered" evidence="1">
    <location>
        <begin position="322"/>
        <end position="345"/>
    </location>
</feature>
<dbReference type="EMBL" id="JBHSON010000020">
    <property type="protein sequence ID" value="MFC5747161.1"/>
    <property type="molecule type" value="Genomic_DNA"/>
</dbReference>
<dbReference type="RefSeq" id="WP_378282781.1">
    <property type="nucleotide sequence ID" value="NZ_JBHSON010000020.1"/>
</dbReference>
<dbReference type="SUPFAM" id="SSF53901">
    <property type="entry name" value="Thiolase-like"/>
    <property type="match status" value="1"/>
</dbReference>
<evidence type="ECO:0000256" key="1">
    <source>
        <dbReference type="SAM" id="MobiDB-lite"/>
    </source>
</evidence>
<comment type="caution">
    <text evidence="3">The sequence shown here is derived from an EMBL/GenBank/DDBJ whole genome shotgun (WGS) entry which is preliminary data.</text>
</comment>
<feature type="domain" description="Beta-ketoacyl synthase-like N-terminal" evidence="2">
    <location>
        <begin position="57"/>
        <end position="188"/>
    </location>
</feature>
<dbReference type="Gene3D" id="3.40.47.10">
    <property type="match status" value="1"/>
</dbReference>
<evidence type="ECO:0000313" key="4">
    <source>
        <dbReference type="Proteomes" id="UP001596074"/>
    </source>
</evidence>
<keyword evidence="4" id="KW-1185">Reference proteome</keyword>
<sequence>MDRPTVSVTGIGVCAPWGEGPAADGLTGLLAGDIPAAAELRAGPGGPGAEDERGTRYRDRASELALRAVGPALRDAGLADALADGHGGDSVATVVSTGYGALENVCAAVDTIDERSSTALSPMTAHAMSSHVVGSWVTIRYGLRGPCLTLCDGPPGGLDALYWARNLILMRRAEAAVVIGVEPDTAPVRRLLGDSAPRFDGAVAVVVESRDAALERGARPYADLGGYARGAGPAEAASAVWQGPVDLWLPPDAPPDGVPDDGTAPVAAARTIDLAARLGRSAGALGVLQCAVAALLVDGGAARSALARGGGAQGADAAGLALLAPPAPEPGRAHARATTEERDPS</sequence>
<dbReference type="InterPro" id="IPR014030">
    <property type="entry name" value="Ketoacyl_synth_N"/>
</dbReference>
<dbReference type="Proteomes" id="UP001596074">
    <property type="component" value="Unassembled WGS sequence"/>
</dbReference>
<proteinExistence type="predicted"/>
<reference evidence="4" key="1">
    <citation type="journal article" date="2019" name="Int. J. Syst. Evol. Microbiol.">
        <title>The Global Catalogue of Microorganisms (GCM) 10K type strain sequencing project: providing services to taxonomists for standard genome sequencing and annotation.</title>
        <authorList>
            <consortium name="The Broad Institute Genomics Platform"/>
            <consortium name="The Broad Institute Genome Sequencing Center for Infectious Disease"/>
            <person name="Wu L."/>
            <person name="Ma J."/>
        </authorList>
    </citation>
    <scope>NUCLEOTIDE SEQUENCE [LARGE SCALE GENOMIC DNA]</scope>
    <source>
        <strain evidence="4">KCTC 42087</strain>
    </source>
</reference>
<evidence type="ECO:0000259" key="2">
    <source>
        <dbReference type="Pfam" id="PF00109"/>
    </source>
</evidence>
<gene>
    <name evidence="3" type="ORF">ACFPZN_16145</name>
</gene>
<dbReference type="Pfam" id="PF00109">
    <property type="entry name" value="ketoacyl-synt"/>
    <property type="match status" value="1"/>
</dbReference>
<organism evidence="3 4">
    <name type="scientific">Actinomadura rugatobispora</name>
    <dbReference type="NCBI Taxonomy" id="1994"/>
    <lineage>
        <taxon>Bacteria</taxon>
        <taxon>Bacillati</taxon>
        <taxon>Actinomycetota</taxon>
        <taxon>Actinomycetes</taxon>
        <taxon>Streptosporangiales</taxon>
        <taxon>Thermomonosporaceae</taxon>
        <taxon>Actinomadura</taxon>
    </lineage>
</organism>
<evidence type="ECO:0000313" key="3">
    <source>
        <dbReference type="EMBL" id="MFC5747161.1"/>
    </source>
</evidence>
<accession>A0ABW0ZW78</accession>
<name>A0ABW0ZW78_9ACTN</name>
<protein>
    <submittedName>
        <fullName evidence="3">Beta-ketoacyl synthase N-terminal-like domain-containing protein</fullName>
    </submittedName>
</protein>
<dbReference type="InterPro" id="IPR016039">
    <property type="entry name" value="Thiolase-like"/>
</dbReference>